<proteinExistence type="predicted"/>
<gene>
    <name evidence="4" type="ORF">SAMEA4029009_CIC11G00000000988</name>
</gene>
<name>A0A1L0G076_9ASCO</name>
<evidence type="ECO:0000313" key="4">
    <source>
        <dbReference type="EMBL" id="SGZ50109.1"/>
    </source>
</evidence>
<protein>
    <submittedName>
        <fullName evidence="4">CIC11C00000000988</fullName>
    </submittedName>
</protein>
<feature type="domain" description="SLS1 C-terminal" evidence="3">
    <location>
        <begin position="343"/>
        <end position="762"/>
    </location>
</feature>
<dbReference type="InterPro" id="IPR048401">
    <property type="entry name" value="SLS1_C"/>
</dbReference>
<evidence type="ECO:0000259" key="2">
    <source>
        <dbReference type="Pfam" id="PF20776"/>
    </source>
</evidence>
<dbReference type="EMBL" id="LT635764">
    <property type="protein sequence ID" value="SGZ50109.1"/>
    <property type="molecule type" value="Genomic_DNA"/>
</dbReference>
<sequence>MLSQRFLGARILSCSGRRALTVSAQLYEKKPTQTRRKPSKSKERILILSPEETKDKTLSRYVENMSRSVRRKNMPKQILQLVEGNVYDKPRENVAEAIEENIDQFKPTENVISSFKAHTLIDTLVMSFKKDQLLAYVGSHDMPMPRKTKLQIAEVIVRKIWKYKVPLKNKKYKKELRKHENQILKEEILPVSKFEIFLLLSQEGKLWKDVKSTLSSVKFTSDKQLLKLVGSESQIENAKVLISSCVDNCYREEVDLSSLRKLYEEKFGTFSVKAVGKFTEVYFTHLEDDRYEWASLNPNQIKRIRRLFLWHLGYNLHKKEQLHLPSPAVLAASSLLPYTNDYSVSWKERGSHYYKLKTEGSPTASEMLKEDLERFSDENLSHMEAKALNTGYDFGKVNDREMTKETYELLESIGLLEDDLEKDVETSTEVTSHNEEVSINPKFPTDSRSSTTSVSIPKEIQLSERQRDQIYKELTDFSYSKDLNGVADSYLEDPVFTVTLGEVLFAKEVKGSRLGIESPSAESVESSPHIFNTNVTLAFDHALASTINQHESGSLDEDPHVYSLQLKFVPSPFVENLHDKTLQRSLQDQIKYPPVEMWVQLNSQSIPDLETLQIVTVEAENNALMCFPSAATDMRIGCQVTGRLLDDDSADTVESDTALDIKSLLNAPTSNYARFGRQSGVVEFLQKSALDFSGKNPTSIHPWIVLDVNGQKVRYDYLNTSYRRELTLRGENNVAVQLGVIDGGRLGGRRLEIRFIGASGLDRANFDQLLDYSEEFINKL</sequence>
<evidence type="ECO:0000256" key="1">
    <source>
        <dbReference type="SAM" id="MobiDB-lite"/>
    </source>
</evidence>
<dbReference type="Proteomes" id="UP000182259">
    <property type="component" value="Chromosome I"/>
</dbReference>
<feature type="region of interest" description="Disordered" evidence="1">
    <location>
        <begin position="427"/>
        <end position="456"/>
    </location>
</feature>
<organism evidence="4 5">
    <name type="scientific">Sungouiella intermedia</name>
    <dbReference type="NCBI Taxonomy" id="45354"/>
    <lineage>
        <taxon>Eukaryota</taxon>
        <taxon>Fungi</taxon>
        <taxon>Dikarya</taxon>
        <taxon>Ascomycota</taxon>
        <taxon>Saccharomycotina</taxon>
        <taxon>Pichiomycetes</taxon>
        <taxon>Metschnikowiaceae</taxon>
        <taxon>Sungouiella</taxon>
    </lineage>
</organism>
<feature type="compositionally biased region" description="Polar residues" evidence="1">
    <location>
        <begin position="446"/>
        <end position="455"/>
    </location>
</feature>
<reference evidence="4 5" key="1">
    <citation type="submission" date="2016-10" db="EMBL/GenBank/DDBJ databases">
        <authorList>
            <person name="de Groot N.N."/>
        </authorList>
    </citation>
    <scope>NUCLEOTIDE SEQUENCE [LARGE SCALE GENOMIC DNA]</scope>
    <source>
        <strain evidence="4 5">PYCC 4715</strain>
    </source>
</reference>
<accession>A0A1L0G076</accession>
<dbReference type="AlphaFoldDB" id="A0A1L0G076"/>
<evidence type="ECO:0000313" key="5">
    <source>
        <dbReference type="Proteomes" id="UP000182259"/>
    </source>
</evidence>
<evidence type="ECO:0000259" key="3">
    <source>
        <dbReference type="Pfam" id="PF20778"/>
    </source>
</evidence>
<dbReference type="InterPro" id="IPR048400">
    <property type="entry name" value="SLS1_N"/>
</dbReference>
<feature type="domain" description="SLS1 N-terminal" evidence="2">
    <location>
        <begin position="94"/>
        <end position="167"/>
    </location>
</feature>
<dbReference type="Pfam" id="PF20776">
    <property type="entry name" value="SLS1_N"/>
    <property type="match status" value="1"/>
</dbReference>
<dbReference type="Pfam" id="PF20778">
    <property type="entry name" value="SLS1_C"/>
    <property type="match status" value="1"/>
</dbReference>